<keyword evidence="2" id="KW-1185">Reference proteome</keyword>
<dbReference type="EMBL" id="BSXS01009019">
    <property type="protein sequence ID" value="GME94370.1"/>
    <property type="molecule type" value="Genomic_DNA"/>
</dbReference>
<evidence type="ECO:0000313" key="1">
    <source>
        <dbReference type="EMBL" id="GME94370.1"/>
    </source>
</evidence>
<organism evidence="1 2">
    <name type="scientific">Ambrosiozyma monospora</name>
    <name type="common">Yeast</name>
    <name type="synonym">Endomycopsis monosporus</name>
    <dbReference type="NCBI Taxonomy" id="43982"/>
    <lineage>
        <taxon>Eukaryota</taxon>
        <taxon>Fungi</taxon>
        <taxon>Dikarya</taxon>
        <taxon>Ascomycota</taxon>
        <taxon>Saccharomycotina</taxon>
        <taxon>Pichiomycetes</taxon>
        <taxon>Pichiales</taxon>
        <taxon>Pichiaceae</taxon>
        <taxon>Ambrosiozyma</taxon>
    </lineage>
</organism>
<protein>
    <submittedName>
        <fullName evidence="1">Unnamed protein product</fullName>
    </submittedName>
</protein>
<proteinExistence type="predicted"/>
<evidence type="ECO:0000313" key="2">
    <source>
        <dbReference type="Proteomes" id="UP001165064"/>
    </source>
</evidence>
<gene>
    <name evidence="1" type="ORF">Amon02_000955600</name>
</gene>
<sequence length="166" mass="18609">MNVDYEPDQTVVGDLQDGDADGNVLTEDEPTDDNETEPEADNGQPSSATVAVHNYILDQEASSTPAPEADPEPKPAPNTTTTTTTEPNTNTIRGLVEDIENWTLPDSYFDNPQRLSRETVRMLTEVTTTLLIEGDHLDIRIKDDLDHFMYYARNLYNVLPPEERED</sequence>
<reference evidence="1" key="1">
    <citation type="submission" date="2023-04" db="EMBL/GenBank/DDBJ databases">
        <title>Ambrosiozyma monospora NBRC 10751.</title>
        <authorList>
            <person name="Ichikawa N."/>
            <person name="Sato H."/>
            <person name="Tonouchi N."/>
        </authorList>
    </citation>
    <scope>NUCLEOTIDE SEQUENCE</scope>
    <source>
        <strain evidence="1">NBRC 10751</strain>
    </source>
</reference>
<comment type="caution">
    <text evidence="1">The sequence shown here is derived from an EMBL/GenBank/DDBJ whole genome shotgun (WGS) entry which is preliminary data.</text>
</comment>
<name>A0ACB5TTP1_AMBMO</name>
<accession>A0ACB5TTP1</accession>
<dbReference type="Proteomes" id="UP001165064">
    <property type="component" value="Unassembled WGS sequence"/>
</dbReference>